<comment type="cofactor">
    <cofactor evidence="4">
        <name>Zn(2+)</name>
        <dbReference type="ChEBI" id="CHEBI:29105"/>
    </cofactor>
</comment>
<dbReference type="InterPro" id="IPR002328">
    <property type="entry name" value="ADH_Zn_CS"/>
</dbReference>
<protein>
    <submittedName>
        <fullName evidence="6">Alcohol dehydrogenase catalytic domain-containing protein</fullName>
    </submittedName>
</protein>
<sequence>MEALVWIEDGTIRFDADWPKPALLDDEVLVEIRAEGVCMTDIHMVRGTLDFAKPPWVLGHEMSGVIAETGPKVTGWLAGERVVVDPVVTCGHCRPCLSGKKYLCASGGELGTTFGSGGYGRYVAVKPSNLYRLPDALTFEEGAMMEPLNCTLGAMERVPRVAGNKVIVFGPGPAGLLFLQLAKAYGALSVTLVGMSDERLALGKRLGADRTINLASSSLREVLGEETFDIAIEASGSVEAVTDSFEYVGKGGTIVLYGLNGSKKPTIESDLIVSKDLTLVTCISAPLLWNKGMDLVEAGKVNVRDIITHRLSFEEAAASLNRLVADRFHPIKAMILHQDEETKR</sequence>
<dbReference type="PANTHER" id="PTHR43401:SF2">
    <property type="entry name" value="L-THREONINE 3-DEHYDROGENASE"/>
    <property type="match status" value="1"/>
</dbReference>
<comment type="caution">
    <text evidence="6">The sequence shown here is derived from an EMBL/GenBank/DDBJ whole genome shotgun (WGS) entry which is preliminary data.</text>
</comment>
<dbReference type="Pfam" id="PF08240">
    <property type="entry name" value="ADH_N"/>
    <property type="match status" value="1"/>
</dbReference>
<keyword evidence="3" id="KW-0560">Oxidoreductase</keyword>
<organism evidence="6 7">
    <name type="scientific">Paenibacillus artemisiicola</name>
    <dbReference type="NCBI Taxonomy" id="1172618"/>
    <lineage>
        <taxon>Bacteria</taxon>
        <taxon>Bacillati</taxon>
        <taxon>Bacillota</taxon>
        <taxon>Bacilli</taxon>
        <taxon>Bacillales</taxon>
        <taxon>Paenibacillaceae</taxon>
        <taxon>Paenibacillus</taxon>
    </lineage>
</organism>
<dbReference type="SUPFAM" id="SSF50129">
    <property type="entry name" value="GroES-like"/>
    <property type="match status" value="1"/>
</dbReference>
<evidence type="ECO:0000256" key="4">
    <source>
        <dbReference type="RuleBase" id="RU361277"/>
    </source>
</evidence>
<dbReference type="InterPro" id="IPR020843">
    <property type="entry name" value="ER"/>
</dbReference>
<dbReference type="PROSITE" id="PS00059">
    <property type="entry name" value="ADH_ZINC"/>
    <property type="match status" value="1"/>
</dbReference>
<keyword evidence="2 4" id="KW-0862">Zinc</keyword>
<dbReference type="Pfam" id="PF00107">
    <property type="entry name" value="ADH_zinc_N"/>
    <property type="match status" value="1"/>
</dbReference>
<comment type="similarity">
    <text evidence="4">Belongs to the zinc-containing alcohol dehydrogenase family.</text>
</comment>
<keyword evidence="7" id="KW-1185">Reference proteome</keyword>
<dbReference type="InterPro" id="IPR036291">
    <property type="entry name" value="NAD(P)-bd_dom_sf"/>
</dbReference>
<evidence type="ECO:0000256" key="3">
    <source>
        <dbReference type="ARBA" id="ARBA00023002"/>
    </source>
</evidence>
<dbReference type="Gene3D" id="3.90.180.10">
    <property type="entry name" value="Medium-chain alcohol dehydrogenases, catalytic domain"/>
    <property type="match status" value="1"/>
</dbReference>
<evidence type="ECO:0000256" key="2">
    <source>
        <dbReference type="ARBA" id="ARBA00022833"/>
    </source>
</evidence>
<dbReference type="RefSeq" id="WP_208846700.1">
    <property type="nucleotide sequence ID" value="NZ_JAGGDJ010000002.1"/>
</dbReference>
<accession>A0ABS3W5V5</accession>
<dbReference type="Gene3D" id="3.40.50.720">
    <property type="entry name" value="NAD(P)-binding Rossmann-like Domain"/>
    <property type="match status" value="1"/>
</dbReference>
<dbReference type="EMBL" id="JAGGDJ010000002">
    <property type="protein sequence ID" value="MBO7743697.1"/>
    <property type="molecule type" value="Genomic_DNA"/>
</dbReference>
<dbReference type="PANTHER" id="PTHR43401">
    <property type="entry name" value="L-THREONINE 3-DEHYDROGENASE"/>
    <property type="match status" value="1"/>
</dbReference>
<evidence type="ECO:0000313" key="7">
    <source>
        <dbReference type="Proteomes" id="UP000670947"/>
    </source>
</evidence>
<name>A0ABS3W5V5_9BACL</name>
<dbReference type="Proteomes" id="UP000670947">
    <property type="component" value="Unassembled WGS sequence"/>
</dbReference>
<evidence type="ECO:0000313" key="6">
    <source>
        <dbReference type="EMBL" id="MBO7743697.1"/>
    </source>
</evidence>
<dbReference type="InterPro" id="IPR013149">
    <property type="entry name" value="ADH-like_C"/>
</dbReference>
<keyword evidence="1 4" id="KW-0479">Metal-binding</keyword>
<evidence type="ECO:0000256" key="1">
    <source>
        <dbReference type="ARBA" id="ARBA00022723"/>
    </source>
</evidence>
<feature type="domain" description="Enoyl reductase (ER)" evidence="5">
    <location>
        <begin position="10"/>
        <end position="335"/>
    </location>
</feature>
<proteinExistence type="inferred from homology"/>
<dbReference type="InterPro" id="IPR013154">
    <property type="entry name" value="ADH-like_N"/>
</dbReference>
<dbReference type="InterPro" id="IPR050129">
    <property type="entry name" value="Zn_alcohol_dh"/>
</dbReference>
<evidence type="ECO:0000259" key="5">
    <source>
        <dbReference type="SMART" id="SM00829"/>
    </source>
</evidence>
<dbReference type="InterPro" id="IPR011032">
    <property type="entry name" value="GroES-like_sf"/>
</dbReference>
<reference evidence="6 7" key="1">
    <citation type="submission" date="2021-03" db="EMBL/GenBank/DDBJ databases">
        <title>Paenibacillus artemisicola MWE-103 whole genome sequence.</title>
        <authorList>
            <person name="Ham Y.J."/>
        </authorList>
    </citation>
    <scope>NUCLEOTIDE SEQUENCE [LARGE SCALE GENOMIC DNA]</scope>
    <source>
        <strain evidence="6 7">MWE-103</strain>
    </source>
</reference>
<dbReference type="SMART" id="SM00829">
    <property type="entry name" value="PKS_ER"/>
    <property type="match status" value="1"/>
</dbReference>
<gene>
    <name evidence="6" type="ORF">I8J29_05780</name>
</gene>
<dbReference type="SUPFAM" id="SSF51735">
    <property type="entry name" value="NAD(P)-binding Rossmann-fold domains"/>
    <property type="match status" value="1"/>
</dbReference>